<keyword evidence="1" id="KW-0472">Membrane</keyword>
<keyword evidence="3" id="KW-1185">Reference proteome</keyword>
<dbReference type="Proteomes" id="UP000286482">
    <property type="component" value="Unassembled WGS sequence"/>
</dbReference>
<evidence type="ECO:0000256" key="1">
    <source>
        <dbReference type="SAM" id="Phobius"/>
    </source>
</evidence>
<feature type="transmembrane region" description="Helical" evidence="1">
    <location>
        <begin position="87"/>
        <end position="113"/>
    </location>
</feature>
<keyword evidence="1" id="KW-1133">Transmembrane helix</keyword>
<organism evidence="2 3">
    <name type="scientific">Alginatibacterium sediminis</name>
    <dbReference type="NCBI Taxonomy" id="2164068"/>
    <lineage>
        <taxon>Bacteria</taxon>
        <taxon>Pseudomonadati</taxon>
        <taxon>Pseudomonadota</taxon>
        <taxon>Gammaproteobacteria</taxon>
        <taxon>Alteromonadales</taxon>
        <taxon>Alteromonadaceae</taxon>
        <taxon>Alginatibacterium</taxon>
    </lineage>
</organism>
<protein>
    <submittedName>
        <fullName evidence="2">YeeE/YedE family protein</fullName>
    </submittedName>
</protein>
<feature type="transmembrane region" description="Helical" evidence="1">
    <location>
        <begin position="42"/>
        <end position="62"/>
    </location>
</feature>
<dbReference type="InterPro" id="IPR046513">
    <property type="entry name" value="DUF6691"/>
</dbReference>
<sequence>MKRSVIALISGLFFGLGMNISGMVYPEKVLGFLNLFSGAWDPSLIFVIGGALLVFAPFYHLVIKKRSQSLCGDAMCLPHSKQIDKPLVYGAVIFGLGWGLIGICPGPALAGLMSFESELFFFVAAMFAGNYLASLWQKRANVEVNRI</sequence>
<evidence type="ECO:0000313" key="3">
    <source>
        <dbReference type="Proteomes" id="UP000286482"/>
    </source>
</evidence>
<name>A0A420ED39_9ALTE</name>
<evidence type="ECO:0000313" key="2">
    <source>
        <dbReference type="EMBL" id="RKF18542.1"/>
    </source>
</evidence>
<comment type="caution">
    <text evidence="2">The sequence shown here is derived from an EMBL/GenBank/DDBJ whole genome shotgun (WGS) entry which is preliminary data.</text>
</comment>
<dbReference type="OrthoDB" id="9790409at2"/>
<dbReference type="AlphaFoldDB" id="A0A420ED39"/>
<keyword evidence="1" id="KW-0812">Transmembrane</keyword>
<dbReference type="EMBL" id="RAQO01000005">
    <property type="protein sequence ID" value="RKF18542.1"/>
    <property type="molecule type" value="Genomic_DNA"/>
</dbReference>
<gene>
    <name evidence="2" type="ORF">DBZ36_09030</name>
</gene>
<dbReference type="Pfam" id="PF20398">
    <property type="entry name" value="DUF6691"/>
    <property type="match status" value="1"/>
</dbReference>
<reference evidence="2 3" key="1">
    <citation type="submission" date="2018-09" db="EMBL/GenBank/DDBJ databases">
        <authorList>
            <person name="Wang Z."/>
        </authorList>
    </citation>
    <scope>NUCLEOTIDE SEQUENCE [LARGE SCALE GENOMIC DNA]</scope>
    <source>
        <strain evidence="2 3">ALS 81</strain>
    </source>
</reference>
<feature type="transmembrane region" description="Helical" evidence="1">
    <location>
        <begin position="119"/>
        <end position="136"/>
    </location>
</feature>
<accession>A0A420ED39</accession>
<dbReference type="RefSeq" id="WP_120354621.1">
    <property type="nucleotide sequence ID" value="NZ_RAQO01000005.1"/>
</dbReference>
<proteinExistence type="predicted"/>